<dbReference type="Gene3D" id="3.40.50.300">
    <property type="entry name" value="P-loop containing nucleotide triphosphate hydrolases"/>
    <property type="match status" value="1"/>
</dbReference>
<evidence type="ECO:0000256" key="1">
    <source>
        <dbReference type="ARBA" id="ARBA00023015"/>
    </source>
</evidence>
<dbReference type="Pfam" id="PF00196">
    <property type="entry name" value="GerE"/>
    <property type="match status" value="1"/>
</dbReference>
<accession>A0A9D2SMC7</accession>
<dbReference type="SUPFAM" id="SSF46894">
    <property type="entry name" value="C-terminal effector domain of the bipartite response regulators"/>
    <property type="match status" value="1"/>
</dbReference>
<evidence type="ECO:0000313" key="6">
    <source>
        <dbReference type="Proteomes" id="UP000823849"/>
    </source>
</evidence>
<evidence type="ECO:0000256" key="2">
    <source>
        <dbReference type="ARBA" id="ARBA00023125"/>
    </source>
</evidence>
<dbReference type="PANTHER" id="PTHR44688">
    <property type="entry name" value="DNA-BINDING TRANSCRIPTIONAL ACTIVATOR DEVR_DOSR"/>
    <property type="match status" value="1"/>
</dbReference>
<dbReference type="InterPro" id="IPR000792">
    <property type="entry name" value="Tscrpt_reg_LuxR_C"/>
</dbReference>
<protein>
    <submittedName>
        <fullName evidence="5">LuxR C-terminal-related transcriptional regulator</fullName>
    </submittedName>
</protein>
<reference evidence="5" key="2">
    <citation type="submission" date="2021-04" db="EMBL/GenBank/DDBJ databases">
        <authorList>
            <person name="Gilroy R."/>
        </authorList>
    </citation>
    <scope>NUCLEOTIDE SEQUENCE</scope>
    <source>
        <strain evidence="5">CHK185-5351</strain>
    </source>
</reference>
<dbReference type="InterPro" id="IPR027417">
    <property type="entry name" value="P-loop_NTPase"/>
</dbReference>
<sequence length="833" mass="96012">MRESMAEQTKEMETTDEKFYIDKSAGLEQALKEYPCVYLEGAAASGKTTAVRMLCRRQENLSVLAVSAGEEALETYGERIRRFLKPEAEQEGRKKWIFVENVPGTLTDEEKTFFLTLISQLGSGERLILEGREDLPEAFLDLLWKGKIQLIVQESLMLTRTEVVRLAAERNSFLNASELYEETGGWAGCVDLLLRLTARPPVRMGNIPSVREILRRCEVQEYLEKEILCTLSPEEQEVLRQLDLCPWTHPDLCREVFQADGAAGTIESLERKGVLVRCCQKRLWKKLPLFVKPAGPERAAERWSAKRTEAQMQTVVETPEKASLESAGVWFDRKGFPAQALFCLKKAGDRTGYLECLRSHCAEIPFSGISLAEGFPLEDSSPESCYLRGMEAVVHHDWEALEEEIRRTEQQKDQKHAAEIWLNLSFADPLLSLEDWMKALKQTAKAHGPLRLYHILGGSFTFLCGLRDLSGLFVGGRKAERKKAELWKNSLGPEEWKAYQFARMEFYLETKQRDRIPDEDWKLLLTLEEKEDWTTLFARYWLLIKLRRSPDTDPVLAEEEEEAENAVRKLLGEEETPVCRQILEAADALRGSGGGEKILFSWIREKRFEWSDEIREETVGMWYLRAAACYEIQQYDRTEKILKKLIPFARSGRRSRILAECLFQQAAVNWSRENRKKSLQDVVESFLVTGEFRYVRFYTRYGRNGYEVLEGYIEWLSSNSPDTWSRKKKYNYGNVLNMPMEDYINLILREAKKNRGQTAKRQPEEAEEPLTVTEIIVLKELSTGMTNEEICADLNLKLTTVKGHIYSIYKKLGVKSRVQALLIGRERGILRGE</sequence>
<evidence type="ECO:0000259" key="4">
    <source>
        <dbReference type="PROSITE" id="PS50043"/>
    </source>
</evidence>
<evidence type="ECO:0000313" key="5">
    <source>
        <dbReference type="EMBL" id="HJC14534.1"/>
    </source>
</evidence>
<gene>
    <name evidence="5" type="ORF">H9705_01720</name>
</gene>
<dbReference type="GO" id="GO:0003677">
    <property type="term" value="F:DNA binding"/>
    <property type="evidence" value="ECO:0007669"/>
    <property type="project" value="UniProtKB-KW"/>
</dbReference>
<dbReference type="Gene3D" id="1.10.10.10">
    <property type="entry name" value="Winged helix-like DNA-binding domain superfamily/Winged helix DNA-binding domain"/>
    <property type="match status" value="1"/>
</dbReference>
<dbReference type="SUPFAM" id="SSF52540">
    <property type="entry name" value="P-loop containing nucleoside triphosphate hydrolases"/>
    <property type="match status" value="1"/>
</dbReference>
<keyword evidence="1" id="KW-0805">Transcription regulation</keyword>
<dbReference type="SMART" id="SM00421">
    <property type="entry name" value="HTH_LUXR"/>
    <property type="match status" value="1"/>
</dbReference>
<feature type="domain" description="HTH luxR-type" evidence="4">
    <location>
        <begin position="763"/>
        <end position="828"/>
    </location>
</feature>
<organism evidence="5 6">
    <name type="scientific">Candidatus Fusicatenibacter intestinigallinarum</name>
    <dbReference type="NCBI Taxonomy" id="2838598"/>
    <lineage>
        <taxon>Bacteria</taxon>
        <taxon>Bacillati</taxon>
        <taxon>Bacillota</taxon>
        <taxon>Clostridia</taxon>
        <taxon>Lachnospirales</taxon>
        <taxon>Lachnospiraceae</taxon>
        <taxon>Fusicatenibacter</taxon>
    </lineage>
</organism>
<comment type="caution">
    <text evidence="5">The sequence shown here is derived from an EMBL/GenBank/DDBJ whole genome shotgun (WGS) entry which is preliminary data.</text>
</comment>
<dbReference type="InterPro" id="IPR036388">
    <property type="entry name" value="WH-like_DNA-bd_sf"/>
</dbReference>
<dbReference type="Proteomes" id="UP000823849">
    <property type="component" value="Unassembled WGS sequence"/>
</dbReference>
<dbReference type="PROSITE" id="PS50043">
    <property type="entry name" value="HTH_LUXR_2"/>
    <property type="match status" value="1"/>
</dbReference>
<dbReference type="PRINTS" id="PR00038">
    <property type="entry name" value="HTHLUXR"/>
</dbReference>
<dbReference type="CDD" id="cd06170">
    <property type="entry name" value="LuxR_C_like"/>
    <property type="match status" value="1"/>
</dbReference>
<evidence type="ECO:0000256" key="3">
    <source>
        <dbReference type="ARBA" id="ARBA00023163"/>
    </source>
</evidence>
<dbReference type="EMBL" id="DWWU01000009">
    <property type="protein sequence ID" value="HJC14534.1"/>
    <property type="molecule type" value="Genomic_DNA"/>
</dbReference>
<keyword evidence="3" id="KW-0804">Transcription</keyword>
<dbReference type="InterPro" id="IPR016032">
    <property type="entry name" value="Sig_transdc_resp-reg_C-effctor"/>
</dbReference>
<name>A0A9D2SMC7_9FIRM</name>
<proteinExistence type="predicted"/>
<dbReference type="GO" id="GO:0006355">
    <property type="term" value="P:regulation of DNA-templated transcription"/>
    <property type="evidence" value="ECO:0007669"/>
    <property type="project" value="InterPro"/>
</dbReference>
<dbReference type="PANTHER" id="PTHR44688:SF16">
    <property type="entry name" value="DNA-BINDING TRANSCRIPTIONAL ACTIVATOR DEVR_DOSR"/>
    <property type="match status" value="1"/>
</dbReference>
<keyword evidence="2" id="KW-0238">DNA-binding</keyword>
<reference evidence="5" key="1">
    <citation type="journal article" date="2021" name="PeerJ">
        <title>Extensive microbial diversity within the chicken gut microbiome revealed by metagenomics and culture.</title>
        <authorList>
            <person name="Gilroy R."/>
            <person name="Ravi A."/>
            <person name="Getino M."/>
            <person name="Pursley I."/>
            <person name="Horton D.L."/>
            <person name="Alikhan N.F."/>
            <person name="Baker D."/>
            <person name="Gharbi K."/>
            <person name="Hall N."/>
            <person name="Watson M."/>
            <person name="Adriaenssens E.M."/>
            <person name="Foster-Nyarko E."/>
            <person name="Jarju S."/>
            <person name="Secka A."/>
            <person name="Antonio M."/>
            <person name="Oren A."/>
            <person name="Chaudhuri R.R."/>
            <person name="La Ragione R."/>
            <person name="Hildebrand F."/>
            <person name="Pallen M.J."/>
        </authorList>
    </citation>
    <scope>NUCLEOTIDE SEQUENCE</scope>
    <source>
        <strain evidence="5">CHK185-5351</strain>
    </source>
</reference>
<dbReference type="AlphaFoldDB" id="A0A9D2SMC7"/>